<gene>
    <name evidence="1" type="ORF">LCGC14_0488700</name>
</gene>
<dbReference type="EMBL" id="LAZR01000545">
    <property type="protein sequence ID" value="KKN64738.1"/>
    <property type="molecule type" value="Genomic_DNA"/>
</dbReference>
<comment type="caution">
    <text evidence="1">The sequence shown here is derived from an EMBL/GenBank/DDBJ whole genome shotgun (WGS) entry which is preliminary data.</text>
</comment>
<proteinExistence type="predicted"/>
<organism evidence="1">
    <name type="scientific">marine sediment metagenome</name>
    <dbReference type="NCBI Taxonomy" id="412755"/>
    <lineage>
        <taxon>unclassified sequences</taxon>
        <taxon>metagenomes</taxon>
        <taxon>ecological metagenomes</taxon>
    </lineage>
</organism>
<protein>
    <submittedName>
        <fullName evidence="1">Uncharacterized protein</fullName>
    </submittedName>
</protein>
<reference evidence="1" key="1">
    <citation type="journal article" date="2015" name="Nature">
        <title>Complex archaea that bridge the gap between prokaryotes and eukaryotes.</title>
        <authorList>
            <person name="Spang A."/>
            <person name="Saw J.H."/>
            <person name="Jorgensen S.L."/>
            <person name="Zaremba-Niedzwiedzka K."/>
            <person name="Martijn J."/>
            <person name="Lind A.E."/>
            <person name="van Eijk R."/>
            <person name="Schleper C."/>
            <person name="Guy L."/>
            <person name="Ettema T.J."/>
        </authorList>
    </citation>
    <scope>NUCLEOTIDE SEQUENCE</scope>
</reference>
<accession>A0A0F9VG03</accession>
<dbReference type="AlphaFoldDB" id="A0A0F9VG03"/>
<evidence type="ECO:0000313" key="1">
    <source>
        <dbReference type="EMBL" id="KKN64738.1"/>
    </source>
</evidence>
<name>A0A0F9VG03_9ZZZZ</name>
<sequence length="106" mass="12445">MNFKAQINNIKNLQKGVGKRRIIQQWEGSEFRHITYPYNISLCDHNCNAGEGCCHILRESGITFCVDIPDTCLKEHAYKNDYTLERLVGGNWIKRPRKEEPIECFW</sequence>